<dbReference type="EMBL" id="KN818262">
    <property type="protein sequence ID" value="KIL63127.1"/>
    <property type="molecule type" value="Genomic_DNA"/>
</dbReference>
<dbReference type="AlphaFoldDB" id="A0A0C2WNE9"/>
<accession>A0A0C2WNE9</accession>
<reference evidence="2 3" key="1">
    <citation type="submission" date="2014-04" db="EMBL/GenBank/DDBJ databases">
        <title>Evolutionary Origins and Diversification of the Mycorrhizal Mutualists.</title>
        <authorList>
            <consortium name="DOE Joint Genome Institute"/>
            <consortium name="Mycorrhizal Genomics Consortium"/>
            <person name="Kohler A."/>
            <person name="Kuo A."/>
            <person name="Nagy L.G."/>
            <person name="Floudas D."/>
            <person name="Copeland A."/>
            <person name="Barry K.W."/>
            <person name="Cichocki N."/>
            <person name="Veneault-Fourrey C."/>
            <person name="LaButti K."/>
            <person name="Lindquist E.A."/>
            <person name="Lipzen A."/>
            <person name="Lundell T."/>
            <person name="Morin E."/>
            <person name="Murat C."/>
            <person name="Riley R."/>
            <person name="Ohm R."/>
            <person name="Sun H."/>
            <person name="Tunlid A."/>
            <person name="Henrissat B."/>
            <person name="Grigoriev I.V."/>
            <person name="Hibbett D.S."/>
            <person name="Martin F."/>
        </authorList>
    </citation>
    <scope>NUCLEOTIDE SEQUENCE [LARGE SCALE GENOMIC DNA]</scope>
    <source>
        <strain evidence="2 3">Koide BX008</strain>
    </source>
</reference>
<feature type="region of interest" description="Disordered" evidence="1">
    <location>
        <begin position="1"/>
        <end position="20"/>
    </location>
</feature>
<gene>
    <name evidence="2" type="ORF">M378DRAFT_164818</name>
</gene>
<name>A0A0C2WNE9_AMAMK</name>
<evidence type="ECO:0000256" key="1">
    <source>
        <dbReference type="SAM" id="MobiDB-lite"/>
    </source>
</evidence>
<dbReference type="Proteomes" id="UP000054549">
    <property type="component" value="Unassembled WGS sequence"/>
</dbReference>
<keyword evidence="3" id="KW-1185">Reference proteome</keyword>
<evidence type="ECO:0000313" key="3">
    <source>
        <dbReference type="Proteomes" id="UP000054549"/>
    </source>
</evidence>
<evidence type="ECO:0000313" key="2">
    <source>
        <dbReference type="EMBL" id="KIL63127.1"/>
    </source>
</evidence>
<sequence>MNAAHCASTSDRESTSSDDTGLSAVRLSALQMPPLLLHNIMSHYIPSSYPARNVAVLQKDTNAVPATAVVAEPPSPLSQEVKADNTQQQPKTAEVVIVSTVSGPCGYRDGLGELLNPFLMRPQALRRIEERRLILTATPPRDRLLFPT</sequence>
<organism evidence="2 3">
    <name type="scientific">Amanita muscaria (strain Koide BX008)</name>
    <dbReference type="NCBI Taxonomy" id="946122"/>
    <lineage>
        <taxon>Eukaryota</taxon>
        <taxon>Fungi</taxon>
        <taxon>Dikarya</taxon>
        <taxon>Basidiomycota</taxon>
        <taxon>Agaricomycotina</taxon>
        <taxon>Agaricomycetes</taxon>
        <taxon>Agaricomycetidae</taxon>
        <taxon>Agaricales</taxon>
        <taxon>Pluteineae</taxon>
        <taxon>Amanitaceae</taxon>
        <taxon>Amanita</taxon>
    </lineage>
</organism>
<dbReference type="InParanoid" id="A0A0C2WNE9"/>
<protein>
    <submittedName>
        <fullName evidence="2">Uncharacterized protein</fullName>
    </submittedName>
</protein>
<dbReference type="HOGENOM" id="CLU_1758344_0_0_1"/>
<proteinExistence type="predicted"/>